<organism evidence="7 8">
    <name type="scientific">Aerococcus viridans</name>
    <dbReference type="NCBI Taxonomy" id="1377"/>
    <lineage>
        <taxon>Bacteria</taxon>
        <taxon>Bacillati</taxon>
        <taxon>Bacillota</taxon>
        <taxon>Bacilli</taxon>
        <taxon>Lactobacillales</taxon>
        <taxon>Aerococcaceae</taxon>
        <taxon>Aerococcus</taxon>
    </lineage>
</organism>
<dbReference type="GO" id="GO:0005737">
    <property type="term" value="C:cytoplasm"/>
    <property type="evidence" value="ECO:0007669"/>
    <property type="project" value="UniProtKB-SubCell"/>
</dbReference>
<protein>
    <recommendedName>
        <fullName evidence="2 6">Imidazoleglycerol-phosphate dehydratase</fullName>
        <shortName evidence="6">IGPD</shortName>
        <ecNumber evidence="6">4.2.1.19</ecNumber>
    </recommendedName>
</protein>
<dbReference type="CDD" id="cd07914">
    <property type="entry name" value="IGPD"/>
    <property type="match status" value="1"/>
</dbReference>
<dbReference type="NCBIfam" id="NF002107">
    <property type="entry name" value="PRK00951.1-2"/>
    <property type="match status" value="1"/>
</dbReference>
<keyword evidence="5 6" id="KW-0456">Lyase</keyword>
<evidence type="ECO:0000256" key="6">
    <source>
        <dbReference type="HAMAP-Rule" id="MF_00076"/>
    </source>
</evidence>
<dbReference type="PANTHER" id="PTHR23133:SF2">
    <property type="entry name" value="IMIDAZOLEGLYCEROL-PHOSPHATE DEHYDRATASE"/>
    <property type="match status" value="1"/>
</dbReference>
<accession>A0AAU8U3N9</accession>
<evidence type="ECO:0000256" key="5">
    <source>
        <dbReference type="ARBA" id="ARBA00023239"/>
    </source>
</evidence>
<dbReference type="RefSeq" id="WP_003142172.1">
    <property type="nucleotide sequence ID" value="NZ_CP014164.1"/>
</dbReference>
<dbReference type="NCBIfam" id="NF002111">
    <property type="entry name" value="PRK00951.2-1"/>
    <property type="match status" value="1"/>
</dbReference>
<comment type="similarity">
    <text evidence="6">Belongs to the imidazoleglycerol-phosphate dehydratase family.</text>
</comment>
<dbReference type="InterPro" id="IPR038494">
    <property type="entry name" value="IGPD_sf"/>
</dbReference>
<dbReference type="PANTHER" id="PTHR23133">
    <property type="entry name" value="IMIDAZOLEGLYCEROL-PHOSPHATE DEHYDRATASE HIS7"/>
    <property type="match status" value="1"/>
</dbReference>
<dbReference type="AlphaFoldDB" id="A0AAU8U3N9"/>
<comment type="pathway">
    <text evidence="1 6">Amino-acid biosynthesis; L-histidine biosynthesis; L-histidine from 5-phospho-alpha-D-ribose 1-diphosphate: step 6/9.</text>
</comment>
<dbReference type="FunFam" id="3.30.230.40:FF:000003">
    <property type="entry name" value="Imidazoleglycerol-phosphate dehydratase HisB"/>
    <property type="match status" value="1"/>
</dbReference>
<keyword evidence="3 6" id="KW-0028">Amino-acid biosynthesis</keyword>
<name>A0AAU8U3N9_9LACT</name>
<dbReference type="KEGG" id="avs:AWM76_02405"/>
<dbReference type="Proteomes" id="UP000066986">
    <property type="component" value="Chromosome"/>
</dbReference>
<comment type="subcellular location">
    <subcellularLocation>
        <location evidence="6">Cytoplasm</location>
    </subcellularLocation>
</comment>
<reference evidence="8" key="2">
    <citation type="submission" date="2016-01" db="EMBL/GenBank/DDBJ databases">
        <title>Six Aerococcus type strain genome sequencing and assembly using PacBio and Illumina Hiseq.</title>
        <authorList>
            <person name="Carkaci D."/>
            <person name="Dargis R."/>
            <person name="Nielsen X.C."/>
            <person name="Skovgaard O."/>
            <person name="Fuursted K."/>
            <person name="Christensen J.J."/>
        </authorList>
    </citation>
    <scope>NUCLEOTIDE SEQUENCE [LARGE SCALE GENOMIC DNA]</scope>
    <source>
        <strain evidence="8">CCUG4311</strain>
    </source>
</reference>
<dbReference type="NCBIfam" id="NF002114">
    <property type="entry name" value="PRK00951.2-4"/>
    <property type="match status" value="1"/>
</dbReference>
<dbReference type="InterPro" id="IPR000807">
    <property type="entry name" value="ImidazoleglycerolP_deHydtase"/>
</dbReference>
<evidence type="ECO:0000256" key="3">
    <source>
        <dbReference type="ARBA" id="ARBA00022605"/>
    </source>
</evidence>
<dbReference type="Gene3D" id="3.30.230.40">
    <property type="entry name" value="Imidazole glycerol phosphate dehydratase, domain 1"/>
    <property type="match status" value="2"/>
</dbReference>
<evidence type="ECO:0000256" key="4">
    <source>
        <dbReference type="ARBA" id="ARBA00023102"/>
    </source>
</evidence>
<comment type="catalytic activity">
    <reaction evidence="6">
        <text>D-erythro-1-(imidazol-4-yl)glycerol 3-phosphate = 3-(imidazol-4-yl)-2-oxopropyl phosphate + H2O</text>
        <dbReference type="Rhea" id="RHEA:11040"/>
        <dbReference type="ChEBI" id="CHEBI:15377"/>
        <dbReference type="ChEBI" id="CHEBI:57766"/>
        <dbReference type="ChEBI" id="CHEBI:58278"/>
        <dbReference type="EC" id="4.2.1.19"/>
    </reaction>
</comment>
<dbReference type="GO" id="GO:0004424">
    <property type="term" value="F:imidazoleglycerol-phosphate dehydratase activity"/>
    <property type="evidence" value="ECO:0007669"/>
    <property type="project" value="UniProtKB-UniRule"/>
</dbReference>
<dbReference type="FunFam" id="3.30.230.40:FF:000001">
    <property type="entry name" value="Imidazoleglycerol-phosphate dehydratase HisB"/>
    <property type="match status" value="1"/>
</dbReference>
<dbReference type="Pfam" id="PF00475">
    <property type="entry name" value="IGPD"/>
    <property type="match status" value="1"/>
</dbReference>
<proteinExistence type="inferred from homology"/>
<keyword evidence="6" id="KW-0963">Cytoplasm</keyword>
<dbReference type="GeneID" id="32029761"/>
<evidence type="ECO:0000256" key="2">
    <source>
        <dbReference type="ARBA" id="ARBA00016664"/>
    </source>
</evidence>
<keyword evidence="4 6" id="KW-0368">Histidine biosynthesis</keyword>
<dbReference type="PROSITE" id="PS00954">
    <property type="entry name" value="IGP_DEHYDRATASE_1"/>
    <property type="match status" value="1"/>
</dbReference>
<dbReference type="EC" id="4.2.1.19" evidence="6"/>
<gene>
    <name evidence="6" type="primary">hisB</name>
    <name evidence="7" type="ORF">AWM76_02405</name>
</gene>
<dbReference type="HAMAP" id="MF_00076">
    <property type="entry name" value="HisB"/>
    <property type="match status" value="1"/>
</dbReference>
<evidence type="ECO:0000256" key="1">
    <source>
        <dbReference type="ARBA" id="ARBA00005047"/>
    </source>
</evidence>
<reference evidence="7 8" key="1">
    <citation type="journal article" date="2016" name="Genome Announc.">
        <title>Complete Genome Sequences of Aerococcus christensenii CCUG 28831T, Aerococcus sanguinicola CCUG 43001T, Aerococcus urinae CCUG 36881T, Aerococcus urinaeequi CCUG 28094T, Aerococcus urinaehominis CCUG 42038 BT, and Aerococcus viridans CCUG 4311T.</title>
        <authorList>
            <person name="Carkaci D."/>
            <person name="Dargis R."/>
            <person name="Nielsen X.C."/>
            <person name="Skovgaard O."/>
            <person name="Fuursted K."/>
            <person name="Christensen J.J."/>
        </authorList>
    </citation>
    <scope>NUCLEOTIDE SEQUENCE [LARGE SCALE GENOMIC DNA]</scope>
    <source>
        <strain evidence="7 8">CCUG4311</strain>
    </source>
</reference>
<sequence>MKIKERNTLETQIKLGLAKADGSGQTQTSINTGVGFLDHMLTLFTFHSGLDLYVEAKGDTWVDDHHVTEDIGILLGEAIRDLYQSQPSYERYGSYFLPMDETLARVVLDLSGRPVLVYDANFSAAKVGTFDTELVKEFFYAVAMNARMTLHIDLLKNGNTHHEIEGIFKAFARALKIALKETDGGVPSSKGLIQ</sequence>
<dbReference type="SUPFAM" id="SSF54211">
    <property type="entry name" value="Ribosomal protein S5 domain 2-like"/>
    <property type="match status" value="2"/>
</dbReference>
<dbReference type="InterPro" id="IPR020568">
    <property type="entry name" value="Ribosomal_Su5_D2-typ_SF"/>
</dbReference>
<evidence type="ECO:0000313" key="7">
    <source>
        <dbReference type="EMBL" id="AMC00507.1"/>
    </source>
</evidence>
<dbReference type="InterPro" id="IPR020565">
    <property type="entry name" value="ImidazoleglycerP_deHydtase_CS"/>
</dbReference>
<dbReference type="EMBL" id="CP014164">
    <property type="protein sequence ID" value="AMC00507.1"/>
    <property type="molecule type" value="Genomic_DNA"/>
</dbReference>
<dbReference type="GO" id="GO:0000105">
    <property type="term" value="P:L-histidine biosynthetic process"/>
    <property type="evidence" value="ECO:0007669"/>
    <property type="project" value="UniProtKB-UniRule"/>
</dbReference>
<evidence type="ECO:0000313" key="8">
    <source>
        <dbReference type="Proteomes" id="UP000066986"/>
    </source>
</evidence>